<keyword evidence="6" id="KW-0472">Membrane</keyword>
<comment type="similarity">
    <text evidence="2">Belongs to the outer membrane factor (OMF) (TC 1.B.17) family.</text>
</comment>
<dbReference type="OrthoDB" id="9771205at2"/>
<dbReference type="GO" id="GO:0009279">
    <property type="term" value="C:cell outer membrane"/>
    <property type="evidence" value="ECO:0007669"/>
    <property type="project" value="UniProtKB-SubCell"/>
</dbReference>
<dbReference type="RefSeq" id="WP_092135776.1">
    <property type="nucleotide sequence ID" value="NZ_FNQK01000018.1"/>
</dbReference>
<dbReference type="GO" id="GO:1990281">
    <property type="term" value="C:efflux pump complex"/>
    <property type="evidence" value="ECO:0007669"/>
    <property type="project" value="TreeGrafter"/>
</dbReference>
<dbReference type="Pfam" id="PF02321">
    <property type="entry name" value="OEP"/>
    <property type="match status" value="1"/>
</dbReference>
<dbReference type="SUPFAM" id="SSF56954">
    <property type="entry name" value="Outer membrane efflux proteins (OEP)"/>
    <property type="match status" value="1"/>
</dbReference>
<keyword evidence="3" id="KW-0813">Transport</keyword>
<dbReference type="InterPro" id="IPR051906">
    <property type="entry name" value="TolC-like"/>
</dbReference>
<reference evidence="8 9" key="1">
    <citation type="submission" date="2016-10" db="EMBL/GenBank/DDBJ databases">
        <authorList>
            <person name="de Groot N.N."/>
        </authorList>
    </citation>
    <scope>NUCLEOTIDE SEQUENCE [LARGE SCALE GENOMIC DNA]</scope>
    <source>
        <strain evidence="8 9">DSM 23842</strain>
    </source>
</reference>
<sequence length="460" mass="51884">MNTNISKTIILTLAIIGINIYTAKAQQLDPALKDLISKGLDKSHSLTINNLDAEQAKIDQNLAKTVFLPKITFNGSFTRLNDDLTLDGDTQNLLMGTQKLLIKEAIGMPFNSPFPESIPLSEIPNLQDKNILKSSVDLDWVLFSGLEAHNAIKASKHKETSLNYLGYAEKDKIALKIIEAYDKLALVYASKEVINATKAYLSEQERYVKKAIENGLAIPISLKKIELAQQQLASKELEFNHNRILLIEVLHQLTGEHKEALALLNPKLQSITVISNTATDKRNEIKALEAAEQAALYKSKMEKSHFIPKVALKGHYEFIEEDLSLLDPKWFIGVGIKWQVFDGMQSKLKSQKSKLESQKYRAQREEAEELIAMSIIKAQLEYESSLQNSVIAQKEVELATATYEMINKQYKNNLASINDVIEALTDLEKANFKLQESYFDQRRASTNRLHAKGQLTSFYK</sequence>
<dbReference type="Gene3D" id="1.20.1600.10">
    <property type="entry name" value="Outer membrane efflux proteins (OEP)"/>
    <property type="match status" value="1"/>
</dbReference>
<keyword evidence="4" id="KW-1134">Transmembrane beta strand</keyword>
<dbReference type="EMBL" id="FNQK01000018">
    <property type="protein sequence ID" value="SEA55513.1"/>
    <property type="molecule type" value="Genomic_DNA"/>
</dbReference>
<keyword evidence="9" id="KW-1185">Reference proteome</keyword>
<dbReference type="Proteomes" id="UP000198846">
    <property type="component" value="Unassembled WGS sequence"/>
</dbReference>
<dbReference type="STRING" id="283786.SAMN04487990_11811"/>
<dbReference type="AlphaFoldDB" id="A0A1H4C5E6"/>
<evidence type="ECO:0000256" key="2">
    <source>
        <dbReference type="ARBA" id="ARBA00007613"/>
    </source>
</evidence>
<name>A0A1H4C5E6_BIZPA</name>
<dbReference type="PANTHER" id="PTHR30026:SF20">
    <property type="entry name" value="OUTER MEMBRANE PROTEIN TOLC"/>
    <property type="match status" value="1"/>
</dbReference>
<protein>
    <submittedName>
        <fullName evidence="8">Outer membrane protein TolC</fullName>
    </submittedName>
</protein>
<evidence type="ECO:0000313" key="8">
    <source>
        <dbReference type="EMBL" id="SEA55513.1"/>
    </source>
</evidence>
<evidence type="ECO:0000256" key="7">
    <source>
        <dbReference type="ARBA" id="ARBA00023237"/>
    </source>
</evidence>
<evidence type="ECO:0000313" key="9">
    <source>
        <dbReference type="Proteomes" id="UP000198846"/>
    </source>
</evidence>
<evidence type="ECO:0000256" key="4">
    <source>
        <dbReference type="ARBA" id="ARBA00022452"/>
    </source>
</evidence>
<organism evidence="8 9">
    <name type="scientific">Bizionia paragorgiae</name>
    <dbReference type="NCBI Taxonomy" id="283786"/>
    <lineage>
        <taxon>Bacteria</taxon>
        <taxon>Pseudomonadati</taxon>
        <taxon>Bacteroidota</taxon>
        <taxon>Flavobacteriia</taxon>
        <taxon>Flavobacteriales</taxon>
        <taxon>Flavobacteriaceae</taxon>
        <taxon>Bizionia</taxon>
    </lineage>
</organism>
<comment type="subcellular location">
    <subcellularLocation>
        <location evidence="1">Cell outer membrane</location>
    </subcellularLocation>
</comment>
<evidence type="ECO:0000256" key="5">
    <source>
        <dbReference type="ARBA" id="ARBA00022692"/>
    </source>
</evidence>
<evidence type="ECO:0000256" key="3">
    <source>
        <dbReference type="ARBA" id="ARBA00022448"/>
    </source>
</evidence>
<keyword evidence="5" id="KW-0812">Transmembrane</keyword>
<dbReference type="GO" id="GO:0015288">
    <property type="term" value="F:porin activity"/>
    <property type="evidence" value="ECO:0007669"/>
    <property type="project" value="TreeGrafter"/>
</dbReference>
<proteinExistence type="inferred from homology"/>
<gene>
    <name evidence="8" type="ORF">SAMN04487990_11811</name>
</gene>
<accession>A0A1H4C5E6</accession>
<dbReference type="PANTHER" id="PTHR30026">
    <property type="entry name" value="OUTER MEMBRANE PROTEIN TOLC"/>
    <property type="match status" value="1"/>
</dbReference>
<evidence type="ECO:0000256" key="1">
    <source>
        <dbReference type="ARBA" id="ARBA00004442"/>
    </source>
</evidence>
<keyword evidence="7" id="KW-0998">Cell outer membrane</keyword>
<dbReference type="InterPro" id="IPR003423">
    <property type="entry name" value="OMP_efflux"/>
</dbReference>
<dbReference type="GO" id="GO:0015562">
    <property type="term" value="F:efflux transmembrane transporter activity"/>
    <property type="evidence" value="ECO:0007669"/>
    <property type="project" value="InterPro"/>
</dbReference>
<evidence type="ECO:0000256" key="6">
    <source>
        <dbReference type="ARBA" id="ARBA00023136"/>
    </source>
</evidence>